<dbReference type="Gene3D" id="3.40.50.410">
    <property type="entry name" value="von Willebrand factor, type A domain"/>
    <property type="match status" value="1"/>
</dbReference>
<dbReference type="OMA" id="ACRFVRI"/>
<dbReference type="PANTHER" id="PTHR47824:SF3">
    <property type="entry name" value="UBIQUITIN-LIKE DOMAIN-CONTAINING PROTEIN"/>
    <property type="match status" value="1"/>
</dbReference>
<name>A0A6A5BZ81_NAEFO</name>
<evidence type="ECO:0000313" key="2">
    <source>
        <dbReference type="EMBL" id="KAF0979872.1"/>
    </source>
</evidence>
<feature type="region of interest" description="Disordered" evidence="1">
    <location>
        <begin position="1"/>
        <end position="234"/>
    </location>
</feature>
<dbReference type="AlphaFoldDB" id="A0A6A5BZ81"/>
<accession>A0A6A5BZ81</accession>
<feature type="region of interest" description="Disordered" evidence="1">
    <location>
        <begin position="522"/>
        <end position="553"/>
    </location>
</feature>
<keyword evidence="3" id="KW-1185">Reference proteome</keyword>
<dbReference type="VEuPathDB" id="AmoebaDB:NF0013430"/>
<feature type="compositionally biased region" description="Low complexity" evidence="1">
    <location>
        <begin position="95"/>
        <end position="106"/>
    </location>
</feature>
<sequence length="634" mass="70702">MSSQPNHDHSSTEDKSSTHTEKMDESTTNGTASASTTPTQQPSTPSRSTPKKRTTTPSNKVTPAKRYTPVRSTRGKLPSHLEDYQVGDFDLRQVTNTTSSSSNSSTPKKKKAATSSTPKKAATPKRKKEDDDDDDEAEMSDDDDDAMVDDDDFEVKPKKSKQRKTTNTAGRAKKATASASSPSRRTGAAGSSSSSTPSRTGTNRPTNISLNNLPSDDSAVLRSRTPGNRFSEFQSSHIDYEEALRKLLAKTPGNEFKRGDVDATHWAISSLPMTEMEYFDTNTLVNKKITLQQILSGCYYAEGNRRLKSSDEVPAVQICFAFDTTGSQINIIDDLKWKLQHMCQQLLNDIPTIQISIIAFGDYADYSMFYVMQKLDFSNDIDQIVSFVQSLRGTGGLDPAECYEMVLKEAQTLSWIPKDNPFTQRTLVVIGDDVPHSTEEYLKINYKEEASKLFNEYHIKIHSVQCQGRDYATDFYQFLADETGGRRFELKDFDSMQNMFLGLCYREAGEFQMANPSMQQHLKSSSAIVRPGGSSSQDSDSGDASDLSDEEMKQVHEAIHNPAASKVTIKGVDYDISVNDGACRFVRIGEVTYMEQNKDKGTKYAKMAIEGKKITWITRRGQWGLIIDDEIKIR</sequence>
<dbReference type="Proteomes" id="UP000444721">
    <property type="component" value="Unassembled WGS sequence"/>
</dbReference>
<dbReference type="VEuPathDB" id="AmoebaDB:FDP41_001025"/>
<dbReference type="CDD" id="cd00198">
    <property type="entry name" value="vWFA"/>
    <property type="match status" value="1"/>
</dbReference>
<dbReference type="EMBL" id="VFQX01000022">
    <property type="protein sequence ID" value="KAF0979872.1"/>
    <property type="molecule type" value="Genomic_DNA"/>
</dbReference>
<feature type="compositionally biased region" description="Acidic residues" evidence="1">
    <location>
        <begin position="540"/>
        <end position="549"/>
    </location>
</feature>
<evidence type="ECO:0000313" key="3">
    <source>
        <dbReference type="Proteomes" id="UP000444721"/>
    </source>
</evidence>
<feature type="compositionally biased region" description="Acidic residues" evidence="1">
    <location>
        <begin position="130"/>
        <end position="153"/>
    </location>
</feature>
<evidence type="ECO:0000256" key="1">
    <source>
        <dbReference type="SAM" id="MobiDB-lite"/>
    </source>
</evidence>
<protein>
    <recommendedName>
        <fullName evidence="4">VWFA domain-containing protein</fullName>
    </recommendedName>
</protein>
<gene>
    <name evidence="2" type="ORF">FDP41_001025</name>
</gene>
<proteinExistence type="predicted"/>
<reference evidence="2 3" key="1">
    <citation type="journal article" date="2019" name="Sci. Rep.">
        <title>Nanopore sequencing improves the draft genome of the human pathogenic amoeba Naegleria fowleri.</title>
        <authorList>
            <person name="Liechti N."/>
            <person name="Schurch N."/>
            <person name="Bruggmann R."/>
            <person name="Wittwer M."/>
        </authorList>
    </citation>
    <scope>NUCLEOTIDE SEQUENCE [LARGE SCALE GENOMIC DNA]</scope>
    <source>
        <strain evidence="2 3">ATCC 30894</strain>
    </source>
</reference>
<evidence type="ECO:0008006" key="4">
    <source>
        <dbReference type="Google" id="ProtNLM"/>
    </source>
</evidence>
<organism evidence="2 3">
    <name type="scientific">Naegleria fowleri</name>
    <name type="common">Brain eating amoeba</name>
    <dbReference type="NCBI Taxonomy" id="5763"/>
    <lineage>
        <taxon>Eukaryota</taxon>
        <taxon>Discoba</taxon>
        <taxon>Heterolobosea</taxon>
        <taxon>Tetramitia</taxon>
        <taxon>Eutetramitia</taxon>
        <taxon>Vahlkampfiidae</taxon>
        <taxon>Naegleria</taxon>
    </lineage>
</organism>
<dbReference type="SUPFAM" id="SSF53300">
    <property type="entry name" value="vWA-like"/>
    <property type="match status" value="1"/>
</dbReference>
<dbReference type="InterPro" id="IPR036465">
    <property type="entry name" value="vWFA_dom_sf"/>
</dbReference>
<feature type="compositionally biased region" description="Polar residues" evidence="1">
    <location>
        <begin position="203"/>
        <end position="215"/>
    </location>
</feature>
<feature type="compositionally biased region" description="Basic and acidic residues" evidence="1">
    <location>
        <begin position="1"/>
        <end position="25"/>
    </location>
</feature>
<dbReference type="GeneID" id="68108243"/>
<feature type="compositionally biased region" description="Low complexity" evidence="1">
    <location>
        <begin position="175"/>
        <end position="202"/>
    </location>
</feature>
<feature type="compositionally biased region" description="Low complexity" evidence="1">
    <location>
        <begin position="26"/>
        <end position="48"/>
    </location>
</feature>
<dbReference type="OrthoDB" id="20889at2759"/>
<dbReference type="PANTHER" id="PTHR47824">
    <property type="entry name" value="UBIQUITIN-LIKE DOMAIN-CONTAINING PROTEIN"/>
    <property type="match status" value="1"/>
</dbReference>
<dbReference type="RefSeq" id="XP_044564585.1">
    <property type="nucleotide sequence ID" value="XM_044700527.1"/>
</dbReference>
<dbReference type="VEuPathDB" id="AmoebaDB:NfTy_049880"/>
<comment type="caution">
    <text evidence="2">The sequence shown here is derived from an EMBL/GenBank/DDBJ whole genome shotgun (WGS) entry which is preliminary data.</text>
</comment>
<feature type="compositionally biased region" description="Polar residues" evidence="1">
    <location>
        <begin position="225"/>
        <end position="234"/>
    </location>
</feature>